<dbReference type="Pfam" id="PF04199">
    <property type="entry name" value="Cyclase"/>
    <property type="match status" value="1"/>
</dbReference>
<dbReference type="EMBL" id="JAVRRG010000015">
    <property type="protein sequence ID" value="KAK5098138.1"/>
    <property type="molecule type" value="Genomic_DNA"/>
</dbReference>
<dbReference type="Proteomes" id="UP001345013">
    <property type="component" value="Unassembled WGS sequence"/>
</dbReference>
<dbReference type="Gene3D" id="3.50.30.50">
    <property type="entry name" value="Putative cyclase"/>
    <property type="match status" value="1"/>
</dbReference>
<keyword evidence="3" id="KW-1185">Reference proteome</keyword>
<dbReference type="InterPro" id="IPR007325">
    <property type="entry name" value="KFase/CYL"/>
</dbReference>
<protein>
    <recommendedName>
        <fullName evidence="4">Kynurenine formamidase</fullName>
    </recommendedName>
</protein>
<dbReference type="PANTHER" id="PTHR31118">
    <property type="entry name" value="CYCLASE-LIKE PROTEIN 2"/>
    <property type="match status" value="1"/>
</dbReference>
<dbReference type="InterPro" id="IPR037175">
    <property type="entry name" value="KFase_sf"/>
</dbReference>
<reference evidence="2 3" key="1">
    <citation type="submission" date="2023-08" db="EMBL/GenBank/DDBJ databases">
        <title>Black Yeasts Isolated from many extreme environments.</title>
        <authorList>
            <person name="Coleine C."/>
            <person name="Stajich J.E."/>
            <person name="Selbmann L."/>
        </authorList>
    </citation>
    <scope>NUCLEOTIDE SEQUENCE [LARGE SCALE GENOMIC DNA]</scope>
    <source>
        <strain evidence="2 3">CCFEE 5885</strain>
    </source>
</reference>
<evidence type="ECO:0008006" key="4">
    <source>
        <dbReference type="Google" id="ProtNLM"/>
    </source>
</evidence>
<name>A0ABR0KJA7_9EURO</name>
<organism evidence="2 3">
    <name type="scientific">Lithohypha guttulata</name>
    <dbReference type="NCBI Taxonomy" id="1690604"/>
    <lineage>
        <taxon>Eukaryota</taxon>
        <taxon>Fungi</taxon>
        <taxon>Dikarya</taxon>
        <taxon>Ascomycota</taxon>
        <taxon>Pezizomycotina</taxon>
        <taxon>Eurotiomycetes</taxon>
        <taxon>Chaetothyriomycetidae</taxon>
        <taxon>Chaetothyriales</taxon>
        <taxon>Trichomeriaceae</taxon>
        <taxon>Lithohypha</taxon>
    </lineage>
</organism>
<evidence type="ECO:0000256" key="1">
    <source>
        <dbReference type="ARBA" id="ARBA00007865"/>
    </source>
</evidence>
<dbReference type="PANTHER" id="PTHR31118:SF12">
    <property type="entry name" value="CYCLASE-LIKE PROTEIN 2"/>
    <property type="match status" value="1"/>
</dbReference>
<gene>
    <name evidence="2" type="ORF">LTR24_001960</name>
</gene>
<accession>A0ABR0KJA7</accession>
<comment type="caution">
    <text evidence="2">The sequence shown here is derived from an EMBL/GenBank/DDBJ whole genome shotgun (WGS) entry which is preliminary data.</text>
</comment>
<evidence type="ECO:0000313" key="3">
    <source>
        <dbReference type="Proteomes" id="UP001345013"/>
    </source>
</evidence>
<evidence type="ECO:0000313" key="2">
    <source>
        <dbReference type="EMBL" id="KAK5098138.1"/>
    </source>
</evidence>
<proteinExistence type="inferred from homology"/>
<sequence>MASQHHLLFRAIRRPLYSCAPRAGKAYASTQTQKPKLIDLSREVYHRAPAHPFHPPVVVKEWDTHQPKRAGDTVLRSASYFISFSDHAGTHVDAPKHFDPTPGALAVDQMPLDDFFTEAICLDLSHVELQASISVAEMETALEKSGQEIRQGDTVLLYMAYNKRVSFDDPRWQHVFPGLAPESVHWLADKGCRIFGVEAVSPAPEGELNFKAHNICGGRGITHMEGLDNLHEVVDKGRFTFIGFPLKLRGCSGSPIRAVAMLNRQ</sequence>
<dbReference type="SUPFAM" id="SSF102198">
    <property type="entry name" value="Putative cyclase"/>
    <property type="match status" value="1"/>
</dbReference>
<comment type="similarity">
    <text evidence="1">Belongs to the Cyclase 1 superfamily.</text>
</comment>